<gene>
    <name evidence="3" type="ORF">SASPL_120562</name>
</gene>
<reference evidence="3" key="1">
    <citation type="submission" date="2018-01" db="EMBL/GenBank/DDBJ databases">
        <authorList>
            <person name="Mao J.F."/>
        </authorList>
    </citation>
    <scope>NUCLEOTIDE SEQUENCE</scope>
    <source>
        <strain evidence="3">Huo1</strain>
        <tissue evidence="3">Leaf</tissue>
    </source>
</reference>
<feature type="region of interest" description="Disordered" evidence="1">
    <location>
        <begin position="303"/>
        <end position="366"/>
    </location>
</feature>
<dbReference type="Pfam" id="PF06741">
    <property type="entry name" value="LsmAD"/>
    <property type="match status" value="1"/>
</dbReference>
<feature type="compositionally biased region" description="Polar residues" evidence="1">
    <location>
        <begin position="1"/>
        <end position="14"/>
    </location>
</feature>
<accession>A0A8X8XTC9</accession>
<name>A0A8X8XTC9_SALSN</name>
<feature type="region of interest" description="Disordered" evidence="1">
    <location>
        <begin position="389"/>
        <end position="415"/>
    </location>
</feature>
<dbReference type="InterPro" id="IPR009604">
    <property type="entry name" value="LsmAD_domain"/>
</dbReference>
<reference evidence="3" key="2">
    <citation type="submission" date="2020-08" db="EMBL/GenBank/DDBJ databases">
        <title>Plant Genome Project.</title>
        <authorList>
            <person name="Zhang R.-G."/>
        </authorList>
    </citation>
    <scope>NUCLEOTIDE SEQUENCE</scope>
    <source>
        <strain evidence="3">Huo1</strain>
        <tissue evidence="3">Leaf</tissue>
    </source>
</reference>
<dbReference type="GO" id="GO:0010494">
    <property type="term" value="C:cytoplasmic stress granule"/>
    <property type="evidence" value="ECO:0007669"/>
    <property type="project" value="TreeGrafter"/>
</dbReference>
<feature type="compositionally biased region" description="Basic and acidic residues" evidence="1">
    <location>
        <begin position="352"/>
        <end position="362"/>
    </location>
</feature>
<comment type="caution">
    <text evidence="3">The sequence shown here is derived from an EMBL/GenBank/DDBJ whole genome shotgun (WGS) entry which is preliminary data.</text>
</comment>
<protein>
    <recommendedName>
        <fullName evidence="2">LsmAD domain-containing protein</fullName>
    </recommendedName>
</protein>
<dbReference type="PANTHER" id="PTHR12854:SF7">
    <property type="entry name" value="ATAXIN-2 HOMOLOG"/>
    <property type="match status" value="1"/>
</dbReference>
<dbReference type="SMART" id="SM01272">
    <property type="entry name" value="LsmAD"/>
    <property type="match status" value="1"/>
</dbReference>
<dbReference type="Pfam" id="PF14438">
    <property type="entry name" value="SM-ATX"/>
    <property type="match status" value="1"/>
</dbReference>
<organism evidence="3">
    <name type="scientific">Salvia splendens</name>
    <name type="common">Scarlet sage</name>
    <dbReference type="NCBI Taxonomy" id="180675"/>
    <lineage>
        <taxon>Eukaryota</taxon>
        <taxon>Viridiplantae</taxon>
        <taxon>Streptophyta</taxon>
        <taxon>Embryophyta</taxon>
        <taxon>Tracheophyta</taxon>
        <taxon>Spermatophyta</taxon>
        <taxon>Magnoliopsida</taxon>
        <taxon>eudicotyledons</taxon>
        <taxon>Gunneridae</taxon>
        <taxon>Pentapetalae</taxon>
        <taxon>asterids</taxon>
        <taxon>lamiids</taxon>
        <taxon>Lamiales</taxon>
        <taxon>Lamiaceae</taxon>
        <taxon>Nepetoideae</taxon>
        <taxon>Mentheae</taxon>
        <taxon>Salviinae</taxon>
        <taxon>Salvia</taxon>
        <taxon>Salvia subgen. Calosphace</taxon>
        <taxon>core Calosphace</taxon>
    </lineage>
</organism>
<evidence type="ECO:0000256" key="1">
    <source>
        <dbReference type="SAM" id="MobiDB-lite"/>
    </source>
</evidence>
<feature type="compositionally biased region" description="Polar residues" evidence="1">
    <location>
        <begin position="476"/>
        <end position="485"/>
    </location>
</feature>
<feature type="domain" description="LsmAD" evidence="2">
    <location>
        <begin position="214"/>
        <end position="285"/>
    </location>
</feature>
<proteinExistence type="predicted"/>
<dbReference type="InterPro" id="IPR025852">
    <property type="entry name" value="SM_dom_ATX"/>
</dbReference>
<dbReference type="PANTHER" id="PTHR12854">
    <property type="entry name" value="ATAXIN 2-RELATED"/>
    <property type="match status" value="1"/>
</dbReference>
<keyword evidence="4" id="KW-1185">Reference proteome</keyword>
<evidence type="ECO:0000313" key="3">
    <source>
        <dbReference type="EMBL" id="KAG6418359.1"/>
    </source>
</evidence>
<dbReference type="AlphaFoldDB" id="A0A8X8XTC9"/>
<dbReference type="Proteomes" id="UP000298416">
    <property type="component" value="Unassembled WGS sequence"/>
</dbReference>
<dbReference type="GO" id="GO:0034063">
    <property type="term" value="P:stress granule assembly"/>
    <property type="evidence" value="ECO:0007669"/>
    <property type="project" value="TreeGrafter"/>
</dbReference>
<dbReference type="GO" id="GO:0003729">
    <property type="term" value="F:mRNA binding"/>
    <property type="evidence" value="ECO:0007669"/>
    <property type="project" value="TreeGrafter"/>
</dbReference>
<sequence>MNMQQAVQSRSSANGYGRRKVEKDSAARSDSKFHTGKANYSRTSSGKGGILESPSRDRLIYLTACLIGHQVEVQVMDGSVFSGIFHATNAEDFGIVLKMAHLIKDGSQGKKDISDALSNPSPKTLIIPANDLIQVIAKGVPVMRDGLSNELQYERQQELLTDSCISQSRHVDLGRELERWIPDENNPSYPDLENIFDSPWKRGWDQFEANATLFGVKSTFNEELYTTKLEKGPQMRELEKEAMRIAREIEGEDTGDLHLAEERGRQLDESVELDEETRFSSVIRSIDDSGYDEIEDILQDSRNDETFGDSLRPVIGKPPIDTFPGKARDGAQMPSRFPSLGEAQSSVSSSRDVYHSGSEDHGTQILNEHLPKVSSGIYSSRVLDNQYTGHAESSSVQDDKDKPVSLDRGGSSKTEDSLLRFKKGCAANAALSPNTTSIDPSRVSAEGDEKASSSNELSEGTLPPKTQGAAHFLARPNSSASSTSDRGGAASTSASQGLSSSSSVGSLSSEKSSLNPYAKEFKLNPNAKSFTPSQSSMRPSSPVADGPFYYPANVAPMTQMHGMPVNIGIGPSFATHQPIMFNPQAAPLPQPYYHPNGPQYGQQMMIGQHRPVLYMPTYPAEMPYNHGREF</sequence>
<feature type="region of interest" description="Disordered" evidence="1">
    <location>
        <begin position="1"/>
        <end position="49"/>
    </location>
</feature>
<evidence type="ECO:0000259" key="2">
    <source>
        <dbReference type="SMART" id="SM01272"/>
    </source>
</evidence>
<dbReference type="InterPro" id="IPR045117">
    <property type="entry name" value="ATXN2-like"/>
</dbReference>
<feature type="compositionally biased region" description="Low complexity" evidence="1">
    <location>
        <begin position="488"/>
        <end position="514"/>
    </location>
</feature>
<feature type="region of interest" description="Disordered" evidence="1">
    <location>
        <begin position="431"/>
        <end position="542"/>
    </location>
</feature>
<feature type="compositionally biased region" description="Polar residues" evidence="1">
    <location>
        <begin position="526"/>
        <end position="539"/>
    </location>
</feature>
<feature type="compositionally biased region" description="Basic and acidic residues" evidence="1">
    <location>
        <begin position="19"/>
        <end position="33"/>
    </location>
</feature>
<dbReference type="EMBL" id="PNBA02000007">
    <property type="protein sequence ID" value="KAG6418359.1"/>
    <property type="molecule type" value="Genomic_DNA"/>
</dbReference>
<evidence type="ECO:0000313" key="4">
    <source>
        <dbReference type="Proteomes" id="UP000298416"/>
    </source>
</evidence>